<evidence type="ECO:0000256" key="7">
    <source>
        <dbReference type="ARBA" id="ARBA00038151"/>
    </source>
</evidence>
<name>A0ABS3Z809_9GAMM</name>
<dbReference type="RefSeq" id="WP_209286459.1">
    <property type="nucleotide sequence ID" value="NZ_JACVEW010000004.1"/>
</dbReference>
<dbReference type="Gene3D" id="1.10.3730.20">
    <property type="match status" value="1"/>
</dbReference>
<evidence type="ECO:0000256" key="5">
    <source>
        <dbReference type="ARBA" id="ARBA00022989"/>
    </source>
</evidence>
<keyword evidence="12" id="KW-1185">Reference proteome</keyword>
<keyword evidence="2" id="KW-0813">Transport</keyword>
<organism evidence="11 12">
    <name type="scientific">Marinobacterium alkalitolerans</name>
    <dbReference type="NCBI Taxonomy" id="1542925"/>
    <lineage>
        <taxon>Bacteria</taxon>
        <taxon>Pseudomonadati</taxon>
        <taxon>Pseudomonadota</taxon>
        <taxon>Gammaproteobacteria</taxon>
        <taxon>Oceanospirillales</taxon>
        <taxon>Oceanospirillaceae</taxon>
        <taxon>Marinobacterium</taxon>
    </lineage>
</organism>
<accession>A0ABS3Z809</accession>
<evidence type="ECO:0000256" key="1">
    <source>
        <dbReference type="ARBA" id="ARBA00004651"/>
    </source>
</evidence>
<evidence type="ECO:0000313" key="12">
    <source>
        <dbReference type="Proteomes" id="UP000810171"/>
    </source>
</evidence>
<proteinExistence type="inferred from homology"/>
<comment type="similarity">
    <text evidence="7">Belongs to the drug/metabolite transporter (DMT) superfamily. Small multidrug resistance (SMR) (TC 2.A.7.1) family. Gdx/SugE subfamily.</text>
</comment>
<protein>
    <recommendedName>
        <fullName evidence="8">Guanidinium exporter</fullName>
    </recommendedName>
</protein>
<dbReference type="PANTHER" id="PTHR30561">
    <property type="entry name" value="SMR FAMILY PROTON-DEPENDENT DRUG EFFLUX TRANSPORTER SUGE"/>
    <property type="match status" value="1"/>
</dbReference>
<dbReference type="InterPro" id="IPR037185">
    <property type="entry name" value="EmrE-like"/>
</dbReference>
<reference evidence="11 12" key="1">
    <citation type="submission" date="2020-09" db="EMBL/GenBank/DDBJ databases">
        <authorList>
            <person name="Tanuku N.R.S."/>
        </authorList>
    </citation>
    <scope>NUCLEOTIDE SEQUENCE [LARGE SCALE GENOMIC DNA]</scope>
    <source>
        <strain evidence="11 12">AK62</strain>
    </source>
</reference>
<gene>
    <name evidence="11" type="ORF">H9C73_03760</name>
</gene>
<evidence type="ECO:0000313" key="11">
    <source>
        <dbReference type="EMBL" id="MBP0047842.1"/>
    </source>
</evidence>
<feature type="transmembrane region" description="Helical" evidence="10">
    <location>
        <begin position="84"/>
        <end position="103"/>
    </location>
</feature>
<comment type="caution">
    <text evidence="11">The sequence shown here is derived from an EMBL/GenBank/DDBJ whole genome shotgun (WGS) entry which is preliminary data.</text>
</comment>
<feature type="transmembrane region" description="Helical" evidence="10">
    <location>
        <begin position="59"/>
        <end position="78"/>
    </location>
</feature>
<keyword evidence="5 10" id="KW-1133">Transmembrane helix</keyword>
<comment type="subcellular location">
    <subcellularLocation>
        <location evidence="1 9">Cell membrane</location>
        <topology evidence="1 9">Multi-pass membrane protein</topology>
    </subcellularLocation>
</comment>
<keyword evidence="6 10" id="KW-0472">Membrane</keyword>
<dbReference type="InterPro" id="IPR045324">
    <property type="entry name" value="Small_multidrug_res"/>
</dbReference>
<dbReference type="SUPFAM" id="SSF103481">
    <property type="entry name" value="Multidrug resistance efflux transporter EmrE"/>
    <property type="match status" value="1"/>
</dbReference>
<evidence type="ECO:0000256" key="9">
    <source>
        <dbReference type="RuleBase" id="RU003942"/>
    </source>
</evidence>
<sequence>MSWVYLLLAGLFEVGFAIALKQSDGLSKLWPSVLFVLLGACSFFLLTRAMVNIPLGTAYAIWTGIGAVGTALVGMLWFGDPSGGLRLMFLGLLLCSLVGLKLVS</sequence>
<evidence type="ECO:0000256" key="3">
    <source>
        <dbReference type="ARBA" id="ARBA00022475"/>
    </source>
</evidence>
<dbReference type="Proteomes" id="UP000810171">
    <property type="component" value="Unassembled WGS sequence"/>
</dbReference>
<evidence type="ECO:0000256" key="10">
    <source>
        <dbReference type="SAM" id="Phobius"/>
    </source>
</evidence>
<evidence type="ECO:0000256" key="2">
    <source>
        <dbReference type="ARBA" id="ARBA00022448"/>
    </source>
</evidence>
<feature type="transmembrane region" description="Helical" evidence="10">
    <location>
        <begin position="29"/>
        <end position="47"/>
    </location>
</feature>
<dbReference type="InterPro" id="IPR000390">
    <property type="entry name" value="Small_drug/metabolite_transptr"/>
</dbReference>
<evidence type="ECO:0000256" key="4">
    <source>
        <dbReference type="ARBA" id="ARBA00022692"/>
    </source>
</evidence>
<evidence type="ECO:0000256" key="6">
    <source>
        <dbReference type="ARBA" id="ARBA00023136"/>
    </source>
</evidence>
<keyword evidence="3" id="KW-1003">Cell membrane</keyword>
<dbReference type="EMBL" id="JACVEW010000004">
    <property type="protein sequence ID" value="MBP0047842.1"/>
    <property type="molecule type" value="Genomic_DNA"/>
</dbReference>
<evidence type="ECO:0000256" key="8">
    <source>
        <dbReference type="ARBA" id="ARBA00039168"/>
    </source>
</evidence>
<dbReference type="Pfam" id="PF00893">
    <property type="entry name" value="Multi_Drug_Res"/>
    <property type="match status" value="1"/>
</dbReference>
<keyword evidence="4 9" id="KW-0812">Transmembrane</keyword>
<dbReference type="PANTHER" id="PTHR30561:SF0">
    <property type="entry name" value="GUANIDINIUM EXPORTER"/>
    <property type="match status" value="1"/>
</dbReference>